<dbReference type="InterPro" id="IPR011990">
    <property type="entry name" value="TPR-like_helical_dom_sf"/>
</dbReference>
<dbReference type="SUPFAM" id="SSF48452">
    <property type="entry name" value="TPR-like"/>
    <property type="match status" value="1"/>
</dbReference>
<comment type="caution">
    <text evidence="1">The sequence shown here is derived from an EMBL/GenBank/DDBJ whole genome shotgun (WGS) entry which is preliminary data.</text>
</comment>
<organism evidence="1 2">
    <name type="scientific">Litorilinea aerophila</name>
    <dbReference type="NCBI Taxonomy" id="1204385"/>
    <lineage>
        <taxon>Bacteria</taxon>
        <taxon>Bacillati</taxon>
        <taxon>Chloroflexota</taxon>
        <taxon>Caldilineae</taxon>
        <taxon>Caldilineales</taxon>
        <taxon>Caldilineaceae</taxon>
        <taxon>Litorilinea</taxon>
    </lineage>
</organism>
<proteinExistence type="predicted"/>
<sequence length="398" mass="46012">MSTQPSRAGQQTNRPVVKGSWEDLLAQAHQKAINYNDEAIPLYQKLVDRLSRLPESARKAGNNRLQNLLLEAAGSLQSYLLVRDRYDEVLALIQQIRQEIDPEDRVFWDHHEADVLMQAGRFDQALARLEELARREGAVEGDFIRWIFAGLEIGRPDAARKGLEALEQFLFSPEYAGAEEEEPHQRQLLLLQQKLLIAMETGEWEQGIAYYEEANRLSSTPLNPFIVYTRLVLQGHYEKALSFINRDPAAIRSHFWRGLTYRLMGRPREAQEEWKQAVRQDLSQNQERALLEFTLSQYYLGDPEDLGLSSILSILREKRDPHWILLWLAGVGWAIRNNLESARTNMEVALNRLKAQGEGRQFPYRLWFMSKELYTPEQREALAPLHQTTPTLSPEAQP</sequence>
<dbReference type="InParanoid" id="A0A540VKG8"/>
<accession>A0A540VKG8</accession>
<keyword evidence="2" id="KW-1185">Reference proteome</keyword>
<evidence type="ECO:0008006" key="3">
    <source>
        <dbReference type="Google" id="ProtNLM"/>
    </source>
</evidence>
<protein>
    <recommendedName>
        <fullName evidence="3">Tetratricopeptide repeat protein</fullName>
    </recommendedName>
</protein>
<gene>
    <name evidence="1" type="ORF">FKZ61_04400</name>
</gene>
<evidence type="ECO:0000313" key="2">
    <source>
        <dbReference type="Proteomes" id="UP000317371"/>
    </source>
</evidence>
<dbReference type="EMBL" id="VIGC01000004">
    <property type="protein sequence ID" value="TQE97258.1"/>
    <property type="molecule type" value="Genomic_DNA"/>
</dbReference>
<dbReference type="Proteomes" id="UP000317371">
    <property type="component" value="Unassembled WGS sequence"/>
</dbReference>
<reference evidence="1 2" key="1">
    <citation type="submission" date="2019-06" db="EMBL/GenBank/DDBJ databases">
        <title>Genome sequence of Litorilinea aerophila BAA-2444.</title>
        <authorList>
            <person name="Maclea K.S."/>
            <person name="Maurais E.G."/>
            <person name="Iannazzi L.C."/>
        </authorList>
    </citation>
    <scope>NUCLEOTIDE SEQUENCE [LARGE SCALE GENOMIC DNA]</scope>
    <source>
        <strain evidence="1 2">ATCC BAA-2444</strain>
    </source>
</reference>
<dbReference type="RefSeq" id="WP_141608854.1">
    <property type="nucleotide sequence ID" value="NZ_VIGC02000004.1"/>
</dbReference>
<evidence type="ECO:0000313" key="1">
    <source>
        <dbReference type="EMBL" id="TQE97258.1"/>
    </source>
</evidence>
<dbReference type="AlphaFoldDB" id="A0A540VKG8"/>
<dbReference type="Gene3D" id="1.25.40.10">
    <property type="entry name" value="Tetratricopeptide repeat domain"/>
    <property type="match status" value="2"/>
</dbReference>
<name>A0A540VKG8_9CHLR</name>